<dbReference type="Pfam" id="PF13460">
    <property type="entry name" value="NAD_binding_10"/>
    <property type="match status" value="1"/>
</dbReference>
<dbReference type="PANTHER" id="PTHR48079:SF6">
    <property type="entry name" value="NAD(P)-BINDING DOMAIN-CONTAINING PROTEIN-RELATED"/>
    <property type="match status" value="1"/>
</dbReference>
<accession>A0A517VYX7</accession>
<gene>
    <name evidence="2" type="ORF">V144x_36920</name>
</gene>
<dbReference type="Proteomes" id="UP000318704">
    <property type="component" value="Chromosome"/>
</dbReference>
<feature type="domain" description="NAD(P)-binding" evidence="1">
    <location>
        <begin position="20"/>
        <end position="145"/>
    </location>
</feature>
<dbReference type="GO" id="GO:0016853">
    <property type="term" value="F:isomerase activity"/>
    <property type="evidence" value="ECO:0007669"/>
    <property type="project" value="UniProtKB-KW"/>
</dbReference>
<dbReference type="InterPro" id="IPR016040">
    <property type="entry name" value="NAD(P)-bd_dom"/>
</dbReference>
<dbReference type="KEGG" id="gaw:V144x_36920"/>
<dbReference type="GO" id="GO:0005737">
    <property type="term" value="C:cytoplasm"/>
    <property type="evidence" value="ECO:0007669"/>
    <property type="project" value="TreeGrafter"/>
</dbReference>
<proteinExistence type="predicted"/>
<sequence>MPESESLVAAAETGLILLTGATGYVGGRLLPVLEQSGYRVRCLARRPEILQPKVAASTEVVAGDVLERETLDAVLKGVKVAYYLIHSMGVKGSFEENDRLAARNFAEAARVAGVERIIYLGGLGDEHEELSPHLRSRQEVGEILRESDVPVLEFRASIVIGSGSLSFEMIRSLVERLPIMITPKWVMRNAQPIAIEDLIGYLTAAMNLPLSDYHVYEIGGADQDSYADIMRVYAKCRNLRIRMIPVPVLTPYLSSLWLGLVTPLYARIGRKLIESIVHSTVVRDDAALNVFDIQPMGIEQAIRRALANEDKAFAETRWSDALSSSGALPTWVGVRFGTRLVDSRTTQVARPPSIAFQPIQRIGGDTGWYACNWLWHLRGFMDLLVGGVGMRRGRLHAEHLRVGDTVDFWRVEAYEPEHRLRLVAEMKLPGRAWLEFQVTGNDQSSTITQTAIYDPIGLLGRLYWYAVCPLHHFVFSGMLRNIAKAALQVDEQTPTTISQK</sequence>
<evidence type="ECO:0000259" key="1">
    <source>
        <dbReference type="Pfam" id="PF13460"/>
    </source>
</evidence>
<organism evidence="2 3">
    <name type="scientific">Gimesia aquarii</name>
    <dbReference type="NCBI Taxonomy" id="2527964"/>
    <lineage>
        <taxon>Bacteria</taxon>
        <taxon>Pseudomonadati</taxon>
        <taxon>Planctomycetota</taxon>
        <taxon>Planctomycetia</taxon>
        <taxon>Planctomycetales</taxon>
        <taxon>Planctomycetaceae</taxon>
        <taxon>Gimesia</taxon>
    </lineage>
</organism>
<evidence type="ECO:0000313" key="3">
    <source>
        <dbReference type="Proteomes" id="UP000318704"/>
    </source>
</evidence>
<dbReference type="Pfam" id="PF11066">
    <property type="entry name" value="DUF2867"/>
    <property type="match status" value="1"/>
</dbReference>
<dbReference type="PANTHER" id="PTHR48079">
    <property type="entry name" value="PROTEIN YEEZ"/>
    <property type="match status" value="1"/>
</dbReference>
<evidence type="ECO:0000313" key="2">
    <source>
        <dbReference type="EMBL" id="QDT98206.1"/>
    </source>
</evidence>
<dbReference type="SUPFAM" id="SSF51735">
    <property type="entry name" value="NAD(P)-binding Rossmann-fold domains"/>
    <property type="match status" value="1"/>
</dbReference>
<dbReference type="GO" id="GO:0004029">
    <property type="term" value="F:aldehyde dehydrogenase (NAD+) activity"/>
    <property type="evidence" value="ECO:0007669"/>
    <property type="project" value="TreeGrafter"/>
</dbReference>
<name>A0A517VYX7_9PLAN</name>
<dbReference type="InterPro" id="IPR021295">
    <property type="entry name" value="DUF2867"/>
</dbReference>
<dbReference type="InterPro" id="IPR051783">
    <property type="entry name" value="NAD(P)-dependent_oxidoreduct"/>
</dbReference>
<dbReference type="AlphaFoldDB" id="A0A517VYX7"/>
<dbReference type="Gene3D" id="3.40.50.720">
    <property type="entry name" value="NAD(P)-binding Rossmann-like Domain"/>
    <property type="match status" value="1"/>
</dbReference>
<dbReference type="RefSeq" id="WP_144986673.1">
    <property type="nucleotide sequence ID" value="NZ_CP037920.1"/>
</dbReference>
<dbReference type="SUPFAM" id="SSF55961">
    <property type="entry name" value="Bet v1-like"/>
    <property type="match status" value="1"/>
</dbReference>
<protein>
    <submittedName>
        <fullName evidence="2">3 beta-hydroxysteroid dehydrogenase/Delta 5--&gt;4-isomerase</fullName>
    </submittedName>
</protein>
<dbReference type="InterPro" id="IPR036291">
    <property type="entry name" value="NAD(P)-bd_dom_sf"/>
</dbReference>
<dbReference type="CDD" id="cd05245">
    <property type="entry name" value="SDR_a2"/>
    <property type="match status" value="1"/>
</dbReference>
<keyword evidence="2" id="KW-0413">Isomerase</keyword>
<reference evidence="2 3" key="1">
    <citation type="submission" date="2019-03" db="EMBL/GenBank/DDBJ databases">
        <title>Deep-cultivation of Planctomycetes and their phenomic and genomic characterization uncovers novel biology.</title>
        <authorList>
            <person name="Wiegand S."/>
            <person name="Jogler M."/>
            <person name="Boedeker C."/>
            <person name="Pinto D."/>
            <person name="Vollmers J."/>
            <person name="Rivas-Marin E."/>
            <person name="Kohn T."/>
            <person name="Peeters S.H."/>
            <person name="Heuer A."/>
            <person name="Rast P."/>
            <person name="Oberbeckmann S."/>
            <person name="Bunk B."/>
            <person name="Jeske O."/>
            <person name="Meyerdierks A."/>
            <person name="Storesund J.E."/>
            <person name="Kallscheuer N."/>
            <person name="Luecker S."/>
            <person name="Lage O.M."/>
            <person name="Pohl T."/>
            <person name="Merkel B.J."/>
            <person name="Hornburger P."/>
            <person name="Mueller R.-W."/>
            <person name="Bruemmer F."/>
            <person name="Labrenz M."/>
            <person name="Spormann A.M."/>
            <person name="Op den Camp H."/>
            <person name="Overmann J."/>
            <person name="Amann R."/>
            <person name="Jetten M.S.M."/>
            <person name="Mascher T."/>
            <person name="Medema M.H."/>
            <person name="Devos D.P."/>
            <person name="Kaster A.-K."/>
            <person name="Ovreas L."/>
            <person name="Rohde M."/>
            <person name="Galperin M.Y."/>
            <person name="Jogler C."/>
        </authorList>
    </citation>
    <scope>NUCLEOTIDE SEQUENCE [LARGE SCALE GENOMIC DNA]</scope>
    <source>
        <strain evidence="2 3">V144</strain>
    </source>
</reference>
<dbReference type="EMBL" id="CP037920">
    <property type="protein sequence ID" value="QDT98206.1"/>
    <property type="molecule type" value="Genomic_DNA"/>
</dbReference>